<organism evidence="3 4">
    <name type="scientific">Pseudovibrio ascidiaceicola</name>
    <dbReference type="NCBI Taxonomy" id="285279"/>
    <lineage>
        <taxon>Bacteria</taxon>
        <taxon>Pseudomonadati</taxon>
        <taxon>Pseudomonadota</taxon>
        <taxon>Alphaproteobacteria</taxon>
        <taxon>Hyphomicrobiales</taxon>
        <taxon>Stappiaceae</taxon>
        <taxon>Pseudovibrio</taxon>
    </lineage>
</organism>
<dbReference type="RefSeq" id="WP_093515834.1">
    <property type="nucleotide sequence ID" value="NZ_FOSK01000001.1"/>
</dbReference>
<keyword evidence="4" id="KW-1185">Reference proteome</keyword>
<evidence type="ECO:0000256" key="1">
    <source>
        <dbReference type="SAM" id="MobiDB-lite"/>
    </source>
</evidence>
<name>A0A1I3UVX4_9HYPH</name>
<dbReference type="EMBL" id="FOSK01000001">
    <property type="protein sequence ID" value="SFJ86037.1"/>
    <property type="molecule type" value="Genomic_DNA"/>
</dbReference>
<gene>
    <name evidence="3" type="ORF">SAMN04488518_10112</name>
</gene>
<dbReference type="InterPro" id="IPR018968">
    <property type="entry name" value="Phasin"/>
</dbReference>
<feature type="region of interest" description="Disordered" evidence="1">
    <location>
        <begin position="143"/>
        <end position="189"/>
    </location>
</feature>
<reference evidence="3 4" key="1">
    <citation type="submission" date="2016-10" db="EMBL/GenBank/DDBJ databases">
        <authorList>
            <person name="Varghese N."/>
            <person name="Submissions S."/>
        </authorList>
    </citation>
    <scope>NUCLEOTIDE SEQUENCE [LARGE SCALE GENOMIC DNA]</scope>
    <source>
        <strain evidence="3 4">DSM 16392</strain>
    </source>
</reference>
<protein>
    <submittedName>
        <fullName evidence="3">Phasin protein</fullName>
    </submittedName>
</protein>
<proteinExistence type="predicted"/>
<dbReference type="Pfam" id="PF09361">
    <property type="entry name" value="Phasin_2"/>
    <property type="match status" value="1"/>
</dbReference>
<evidence type="ECO:0000313" key="4">
    <source>
        <dbReference type="Proteomes" id="UP000199598"/>
    </source>
</evidence>
<dbReference type="Proteomes" id="UP000199598">
    <property type="component" value="Unassembled WGS sequence"/>
</dbReference>
<accession>A0A1I3UVX4</accession>
<comment type="caution">
    <text evidence="3">The sequence shown here is derived from an EMBL/GenBank/DDBJ whole genome shotgun (WGS) entry which is preliminary data.</text>
</comment>
<evidence type="ECO:0000259" key="2">
    <source>
        <dbReference type="Pfam" id="PF09361"/>
    </source>
</evidence>
<feature type="domain" description="Phasin" evidence="2">
    <location>
        <begin position="36"/>
        <end position="126"/>
    </location>
</feature>
<evidence type="ECO:0000313" key="3">
    <source>
        <dbReference type="EMBL" id="SFJ86037.1"/>
    </source>
</evidence>
<sequence length="189" mass="21186">MLNIDKEMKEAMDRWTVATDGLPWQGWFWAQGGDQLSNTALEHAISNNKSMLENYQAIMHANMSFFNKRMKANTDFVQEIWDCPTGIEFSKLASDFMQEAFEDCRQEGARQMNQMSSTMKGTVSKTQKATSEALTSIDDLKAMAQAAPTKVPAKPRRRVPRKSASTRSRTKSADKPSSPRAPGRKDVSA</sequence>